<protein>
    <recommendedName>
        <fullName evidence="3">Peptidase S12 Pab87-related C-terminal domain-containing protein</fullName>
    </recommendedName>
</protein>
<accession>A0ABY2WRS4</accession>
<dbReference type="Proteomes" id="UP000751614">
    <property type="component" value="Unassembled WGS sequence"/>
</dbReference>
<evidence type="ECO:0000313" key="1">
    <source>
        <dbReference type="EMBL" id="TMU57357.1"/>
    </source>
</evidence>
<proteinExistence type="predicted"/>
<reference evidence="1 2" key="1">
    <citation type="submission" date="2019-05" db="EMBL/GenBank/DDBJ databases">
        <title>Flagellimonas sp. AsT0115, sp. nov., isolated from a marine red algae, Asparagopsis taxiformis.</title>
        <authorList>
            <person name="Kim J."/>
            <person name="Jeong S.E."/>
            <person name="Jeon C.O."/>
        </authorList>
    </citation>
    <scope>NUCLEOTIDE SEQUENCE [LARGE SCALE GENOMIC DNA]</scope>
    <source>
        <strain evidence="1 2">AsT0115</strain>
    </source>
</reference>
<evidence type="ECO:0000313" key="2">
    <source>
        <dbReference type="Proteomes" id="UP000751614"/>
    </source>
</evidence>
<evidence type="ECO:0008006" key="3">
    <source>
        <dbReference type="Google" id="ProtNLM"/>
    </source>
</evidence>
<gene>
    <name evidence="1" type="ORF">FGG15_07380</name>
</gene>
<organism evidence="1 2">
    <name type="scientific">Flagellimonas algicola</name>
    <dbReference type="NCBI Taxonomy" id="2583815"/>
    <lineage>
        <taxon>Bacteria</taxon>
        <taxon>Pseudomonadati</taxon>
        <taxon>Bacteroidota</taxon>
        <taxon>Flavobacteriia</taxon>
        <taxon>Flavobacteriales</taxon>
        <taxon>Flavobacteriaceae</taxon>
        <taxon>Flagellimonas</taxon>
    </lineage>
</organism>
<dbReference type="EMBL" id="VCNI01000001">
    <property type="protein sequence ID" value="TMU57357.1"/>
    <property type="molecule type" value="Genomic_DNA"/>
</dbReference>
<keyword evidence="2" id="KW-1185">Reference proteome</keyword>
<dbReference type="RefSeq" id="WP_138834766.1">
    <property type="nucleotide sequence ID" value="NZ_VCNI01000001.1"/>
</dbReference>
<comment type="caution">
    <text evidence="1">The sequence shown here is derived from an EMBL/GenBank/DDBJ whole genome shotgun (WGS) entry which is preliminary data.</text>
</comment>
<name>A0ABY2WRS4_9FLAO</name>
<sequence>MTNDEWYAWMLGQNRKNNLPKYIQPKRSILEEYRGKYLMDGDTLTISMENEHLQVSLGNGRTRKMLAESNTVFSFEKSSFIGLRFVKNDGVVTGFELLPQTKKKASKLNR</sequence>